<sequence length="283" mass="31326">MRRSHDKRRQARGSYHARDANSLWSPAMAEPLLYEVRDGIAHITLNRPEKLNAMNGGMADALRDMWKEFERDPQVRVGILSGAGKAFCAGRDISPGAVDPAVPFQTHQALPENGVKVFKPIVAAIHGYALGAGYVLGIRHCDISIAAESAVLGFPEAKAGVAIKPLEYKPFMPFKASLEFALLGWQGGRLVGARRAYELGLVNAVVPDAELHAEALRWAGLLKQIPPLYVRAVKRGHYAAARTKAHDDEHEYLDYVWPQEQSEDLQEARRAFLEKRAPNFTGR</sequence>
<dbReference type="InterPro" id="IPR014748">
    <property type="entry name" value="Enoyl-CoA_hydra_C"/>
</dbReference>
<dbReference type="InterPro" id="IPR001753">
    <property type="entry name" value="Enoyl-CoA_hydra/iso"/>
</dbReference>
<dbReference type="Gene3D" id="3.90.226.10">
    <property type="entry name" value="2-enoyl-CoA Hydratase, Chain A, domain 1"/>
    <property type="match status" value="1"/>
</dbReference>
<dbReference type="PANTHER" id="PTHR43802">
    <property type="entry name" value="ENOYL-COA HYDRATASE"/>
    <property type="match status" value="1"/>
</dbReference>
<organism evidence="2 3">
    <name type="scientific">Pigmentiphaga soli</name>
    <dbReference type="NCBI Taxonomy" id="1007095"/>
    <lineage>
        <taxon>Bacteria</taxon>
        <taxon>Pseudomonadati</taxon>
        <taxon>Pseudomonadota</taxon>
        <taxon>Betaproteobacteria</taxon>
        <taxon>Burkholderiales</taxon>
        <taxon>Alcaligenaceae</taxon>
        <taxon>Pigmentiphaga</taxon>
    </lineage>
</organism>
<dbReference type="Proteomes" id="UP001501671">
    <property type="component" value="Unassembled WGS sequence"/>
</dbReference>
<evidence type="ECO:0000313" key="3">
    <source>
        <dbReference type="Proteomes" id="UP001501671"/>
    </source>
</evidence>
<accession>A0ABP8GDV5</accession>
<dbReference type="Pfam" id="PF00378">
    <property type="entry name" value="ECH_1"/>
    <property type="match status" value="1"/>
</dbReference>
<dbReference type="EMBL" id="BAABFO010000001">
    <property type="protein sequence ID" value="GAA4322577.1"/>
    <property type="molecule type" value="Genomic_DNA"/>
</dbReference>
<protein>
    <submittedName>
        <fullName evidence="2">Enoyl-CoA hydratase-related protein</fullName>
    </submittedName>
</protein>
<comment type="similarity">
    <text evidence="1">Belongs to the enoyl-CoA hydratase/isomerase family.</text>
</comment>
<dbReference type="CDD" id="cd06558">
    <property type="entry name" value="crotonase-like"/>
    <property type="match status" value="1"/>
</dbReference>
<keyword evidence="3" id="KW-1185">Reference proteome</keyword>
<dbReference type="PANTHER" id="PTHR43802:SF1">
    <property type="entry name" value="IP11341P-RELATED"/>
    <property type="match status" value="1"/>
</dbReference>
<name>A0ABP8GDV5_9BURK</name>
<gene>
    <name evidence="2" type="ORF">GCM10023144_02680</name>
</gene>
<evidence type="ECO:0000313" key="2">
    <source>
        <dbReference type="EMBL" id="GAA4322577.1"/>
    </source>
</evidence>
<reference evidence="3" key="1">
    <citation type="journal article" date="2019" name="Int. J. Syst. Evol. Microbiol.">
        <title>The Global Catalogue of Microorganisms (GCM) 10K type strain sequencing project: providing services to taxonomists for standard genome sequencing and annotation.</title>
        <authorList>
            <consortium name="The Broad Institute Genomics Platform"/>
            <consortium name="The Broad Institute Genome Sequencing Center for Infectious Disease"/>
            <person name="Wu L."/>
            <person name="Ma J."/>
        </authorList>
    </citation>
    <scope>NUCLEOTIDE SEQUENCE [LARGE SCALE GENOMIC DNA]</scope>
    <source>
        <strain evidence="3">JCM 17666</strain>
    </source>
</reference>
<dbReference type="InterPro" id="IPR029045">
    <property type="entry name" value="ClpP/crotonase-like_dom_sf"/>
</dbReference>
<dbReference type="SUPFAM" id="SSF52096">
    <property type="entry name" value="ClpP/crotonase"/>
    <property type="match status" value="1"/>
</dbReference>
<dbReference type="Gene3D" id="1.10.12.10">
    <property type="entry name" value="Lyase 2-enoyl-coa Hydratase, Chain A, domain 2"/>
    <property type="match status" value="1"/>
</dbReference>
<proteinExistence type="inferred from homology"/>
<comment type="caution">
    <text evidence="2">The sequence shown here is derived from an EMBL/GenBank/DDBJ whole genome shotgun (WGS) entry which is preliminary data.</text>
</comment>
<evidence type="ECO:0000256" key="1">
    <source>
        <dbReference type="ARBA" id="ARBA00005254"/>
    </source>
</evidence>